<dbReference type="Proteomes" id="UP000176998">
    <property type="component" value="Unassembled WGS sequence"/>
</dbReference>
<name>A0A1G4BA77_9PEZI</name>
<keyword evidence="3" id="KW-1185">Reference proteome</keyword>
<accession>A0A1G4BA77</accession>
<feature type="region of interest" description="Disordered" evidence="1">
    <location>
        <begin position="87"/>
        <end position="111"/>
    </location>
</feature>
<reference evidence="2 3" key="1">
    <citation type="submission" date="2016-09" db="EMBL/GenBank/DDBJ databases">
        <authorList>
            <person name="Capua I."/>
            <person name="De Benedictis P."/>
            <person name="Joannis T."/>
            <person name="Lombin L.H."/>
            <person name="Cattoli G."/>
        </authorList>
    </citation>
    <scope>NUCLEOTIDE SEQUENCE [LARGE SCALE GENOMIC DNA]</scope>
    <source>
        <strain evidence="2 3">IMI 309357</strain>
    </source>
</reference>
<dbReference type="GeneID" id="34559474"/>
<comment type="caution">
    <text evidence="2">The sequence shown here is derived from an EMBL/GenBank/DDBJ whole genome shotgun (WGS) entry which is preliminary data.</text>
</comment>
<gene>
    <name evidence="2" type="ORF">CORC01_06323</name>
</gene>
<proteinExistence type="predicted"/>
<feature type="region of interest" description="Disordered" evidence="1">
    <location>
        <begin position="50"/>
        <end position="74"/>
    </location>
</feature>
<feature type="compositionally biased region" description="Basic residues" evidence="1">
    <location>
        <begin position="87"/>
        <end position="97"/>
    </location>
</feature>
<sequence>MKVARRQAWEARMRLEAQMRSYLVTATSNYDSSFHKDEVLEAIKAAFHRHDASENLQAPQSPSSPQPLEQSQTRKLFANVVAVPKLKKKDKKAKKKSATTITMDKTKPGSR</sequence>
<protein>
    <submittedName>
        <fullName evidence="2">Uncharacterized protein</fullName>
    </submittedName>
</protein>
<dbReference type="RefSeq" id="XP_022475477.1">
    <property type="nucleotide sequence ID" value="XM_022617964.1"/>
</dbReference>
<evidence type="ECO:0000313" key="3">
    <source>
        <dbReference type="Proteomes" id="UP000176998"/>
    </source>
</evidence>
<organism evidence="2 3">
    <name type="scientific">Colletotrichum orchidophilum</name>
    <dbReference type="NCBI Taxonomy" id="1209926"/>
    <lineage>
        <taxon>Eukaryota</taxon>
        <taxon>Fungi</taxon>
        <taxon>Dikarya</taxon>
        <taxon>Ascomycota</taxon>
        <taxon>Pezizomycotina</taxon>
        <taxon>Sordariomycetes</taxon>
        <taxon>Hypocreomycetidae</taxon>
        <taxon>Glomerellales</taxon>
        <taxon>Glomerellaceae</taxon>
        <taxon>Colletotrichum</taxon>
    </lineage>
</organism>
<evidence type="ECO:0000256" key="1">
    <source>
        <dbReference type="SAM" id="MobiDB-lite"/>
    </source>
</evidence>
<feature type="compositionally biased region" description="Low complexity" evidence="1">
    <location>
        <begin position="59"/>
        <end position="71"/>
    </location>
</feature>
<dbReference type="AlphaFoldDB" id="A0A1G4BA77"/>
<dbReference type="EMBL" id="MJBS01000047">
    <property type="protein sequence ID" value="OHE98327.1"/>
    <property type="molecule type" value="Genomic_DNA"/>
</dbReference>
<evidence type="ECO:0000313" key="2">
    <source>
        <dbReference type="EMBL" id="OHE98327.1"/>
    </source>
</evidence>